<protein>
    <submittedName>
        <fullName evidence="3">Glutathione synthase</fullName>
    </submittedName>
</protein>
<feature type="domain" description="ATP-grasp" evidence="2">
    <location>
        <begin position="136"/>
        <end position="330"/>
    </location>
</feature>
<dbReference type="GO" id="GO:0005737">
    <property type="term" value="C:cytoplasm"/>
    <property type="evidence" value="ECO:0007669"/>
    <property type="project" value="TreeGrafter"/>
</dbReference>
<dbReference type="InterPro" id="IPR011761">
    <property type="entry name" value="ATP-grasp"/>
</dbReference>
<evidence type="ECO:0000256" key="1">
    <source>
        <dbReference type="PROSITE-ProRule" id="PRU00409"/>
    </source>
</evidence>
<sequence length="348" mass="39917">MKICFVVNNVHEENYNSSVLLMHNAHQRGHTVLMMDVGDFNFTHNEPLSIYVLQVPKSVKTKSAKKFIDDVKKAKLKKKKISSKNVDVLFIRNNPTEEVERQWAEHAGVAFGKMMQQEGVLVLNDAYALSHAFIDKLYFEELPLSIKPDSVITRKKEDILEFFEKQNKKMVLKPLEGSGGRDVYLIDENEKNLNQIIETLLNQGYVIGQEYLPDVKDGDVRILLMNGRLIERDGKHSMIRRKMGEGEFRSNFNQGATAEAVELTDDFKKIIEVVAPKLIQDGLFFVGLDVVKDKLIEINVLSPGGLDYFHQIDYPDFGDEIIDAIERKLKYKKMYGHHLSNRVLATME</sequence>
<organism evidence="3 4">
    <name type="scientific">Mesonia algae</name>
    <dbReference type="NCBI Taxonomy" id="213248"/>
    <lineage>
        <taxon>Bacteria</taxon>
        <taxon>Pseudomonadati</taxon>
        <taxon>Bacteroidota</taxon>
        <taxon>Flavobacteriia</taxon>
        <taxon>Flavobacteriales</taxon>
        <taxon>Flavobacteriaceae</taxon>
        <taxon>Mesonia</taxon>
    </lineage>
</organism>
<dbReference type="PROSITE" id="PS50975">
    <property type="entry name" value="ATP_GRASP"/>
    <property type="match status" value="1"/>
</dbReference>
<dbReference type="InterPro" id="IPR016185">
    <property type="entry name" value="PreATP-grasp_dom_sf"/>
</dbReference>
<dbReference type="NCBIfam" id="NF009110">
    <property type="entry name" value="PRK12458.1"/>
    <property type="match status" value="1"/>
</dbReference>
<comment type="caution">
    <text evidence="3">The sequence shown here is derived from an EMBL/GenBank/DDBJ whole genome shotgun (WGS) entry which is preliminary data.</text>
</comment>
<dbReference type="InterPro" id="IPR004215">
    <property type="entry name" value="GSHS_N"/>
</dbReference>
<reference evidence="3 4" key="1">
    <citation type="submission" date="2018-06" db="EMBL/GenBank/DDBJ databases">
        <title>Genomic Encyclopedia of Archaeal and Bacterial Type Strains, Phase II (KMG-II): from individual species to whole genera.</title>
        <authorList>
            <person name="Goeker M."/>
        </authorList>
    </citation>
    <scope>NUCLEOTIDE SEQUENCE [LARGE SCALE GENOMIC DNA]</scope>
    <source>
        <strain evidence="3 4">DSM 15361</strain>
    </source>
</reference>
<dbReference type="InterPro" id="IPR004218">
    <property type="entry name" value="GSHS_ATP-bd"/>
</dbReference>
<dbReference type="GO" id="GO:0004363">
    <property type="term" value="F:glutathione synthase activity"/>
    <property type="evidence" value="ECO:0007669"/>
    <property type="project" value="InterPro"/>
</dbReference>
<dbReference type="InterPro" id="IPR013815">
    <property type="entry name" value="ATP_grasp_subdomain_1"/>
</dbReference>
<keyword evidence="4" id="KW-1185">Reference proteome</keyword>
<dbReference type="Pfam" id="PF02955">
    <property type="entry name" value="GSH-S_ATP"/>
    <property type="match status" value="1"/>
</dbReference>
<evidence type="ECO:0000313" key="3">
    <source>
        <dbReference type="EMBL" id="PZW44116.1"/>
    </source>
</evidence>
<evidence type="ECO:0000259" key="2">
    <source>
        <dbReference type="PROSITE" id="PS50975"/>
    </source>
</evidence>
<dbReference type="PANTHER" id="PTHR21621">
    <property type="entry name" value="RIBOSOMAL PROTEIN S6 MODIFICATION PROTEIN"/>
    <property type="match status" value="1"/>
</dbReference>
<gene>
    <name evidence="3" type="ORF">LX95_00446</name>
</gene>
<dbReference type="Gene3D" id="3.40.50.20">
    <property type="match status" value="1"/>
</dbReference>
<dbReference type="EMBL" id="QKYV01000001">
    <property type="protein sequence ID" value="PZW44116.1"/>
    <property type="molecule type" value="Genomic_DNA"/>
</dbReference>
<dbReference type="AlphaFoldDB" id="A0A2W7IB31"/>
<dbReference type="GO" id="GO:0005524">
    <property type="term" value="F:ATP binding"/>
    <property type="evidence" value="ECO:0007669"/>
    <property type="project" value="UniProtKB-UniRule"/>
</dbReference>
<keyword evidence="1" id="KW-0547">Nucleotide-binding</keyword>
<dbReference type="Gene3D" id="3.30.470.20">
    <property type="entry name" value="ATP-grasp fold, B domain"/>
    <property type="match status" value="1"/>
</dbReference>
<evidence type="ECO:0000313" key="4">
    <source>
        <dbReference type="Proteomes" id="UP000249542"/>
    </source>
</evidence>
<dbReference type="SUPFAM" id="SSF52440">
    <property type="entry name" value="PreATP-grasp domain"/>
    <property type="match status" value="1"/>
</dbReference>
<name>A0A2W7IB31_9FLAO</name>
<dbReference type="Gene3D" id="3.30.1490.20">
    <property type="entry name" value="ATP-grasp fold, A domain"/>
    <property type="match status" value="1"/>
</dbReference>
<dbReference type="RefSeq" id="WP_111539784.1">
    <property type="nucleotide sequence ID" value="NZ_QKYV01000001.1"/>
</dbReference>
<accession>A0A2W7IB31</accession>
<proteinExistence type="predicted"/>
<dbReference type="GO" id="GO:0046872">
    <property type="term" value="F:metal ion binding"/>
    <property type="evidence" value="ECO:0007669"/>
    <property type="project" value="InterPro"/>
</dbReference>
<dbReference type="Proteomes" id="UP000249542">
    <property type="component" value="Unassembled WGS sequence"/>
</dbReference>
<dbReference type="Pfam" id="PF02951">
    <property type="entry name" value="GSH-S_N"/>
    <property type="match status" value="1"/>
</dbReference>
<keyword evidence="1" id="KW-0067">ATP-binding</keyword>
<dbReference type="PANTHER" id="PTHR21621:SF4">
    <property type="entry name" value="GLUTATHIONE SYNTHETASE"/>
    <property type="match status" value="1"/>
</dbReference>
<dbReference type="SUPFAM" id="SSF56059">
    <property type="entry name" value="Glutathione synthetase ATP-binding domain-like"/>
    <property type="match status" value="1"/>
</dbReference>